<proteinExistence type="predicted"/>
<dbReference type="Proteomes" id="UP001596166">
    <property type="component" value="Unassembled WGS sequence"/>
</dbReference>
<accession>A0ABW0G420</accession>
<dbReference type="RefSeq" id="WP_376994939.1">
    <property type="nucleotide sequence ID" value="NZ_JBHSLC010000011.1"/>
</dbReference>
<reference evidence="2" key="1">
    <citation type="journal article" date="2019" name="Int. J. Syst. Evol. Microbiol.">
        <title>The Global Catalogue of Microorganisms (GCM) 10K type strain sequencing project: providing services to taxonomists for standard genome sequencing and annotation.</title>
        <authorList>
            <consortium name="The Broad Institute Genomics Platform"/>
            <consortium name="The Broad Institute Genome Sequencing Center for Infectious Disease"/>
            <person name="Wu L."/>
            <person name="Ma J."/>
        </authorList>
    </citation>
    <scope>NUCLEOTIDE SEQUENCE [LARGE SCALE GENOMIC DNA]</scope>
    <source>
        <strain evidence="2">CCUG 58760</strain>
    </source>
</reference>
<sequence>MPREKFIGNDSHHDMACHVFALSGDPETAVEINTRYARLGDLLYGVEDVPVDDNVAGGLSAVTNNDIWKCPGPDQPAAQVAPISLNLLCREFGFTPQEGSGIRLWGRFLPGQVLPQHMYVTTPNGMIWDTMPGKPVYRRIDKDGRNPGAEGDAPNGQDVMLAPDEVFSIEVAALAPKTRDVIETPNGQWEKDVEDADVGLAGQNGSAAVGDFFGDFIGDEDEAALSDA</sequence>
<evidence type="ECO:0000313" key="1">
    <source>
        <dbReference type="EMBL" id="MFC5355281.1"/>
    </source>
</evidence>
<organism evidence="1 2">
    <name type="scientific">Azospirillum himalayense</name>
    <dbReference type="NCBI Taxonomy" id="654847"/>
    <lineage>
        <taxon>Bacteria</taxon>
        <taxon>Pseudomonadati</taxon>
        <taxon>Pseudomonadota</taxon>
        <taxon>Alphaproteobacteria</taxon>
        <taxon>Rhodospirillales</taxon>
        <taxon>Azospirillaceae</taxon>
        <taxon>Azospirillum</taxon>
    </lineage>
</organism>
<evidence type="ECO:0000313" key="2">
    <source>
        <dbReference type="Proteomes" id="UP001596166"/>
    </source>
</evidence>
<gene>
    <name evidence="1" type="ORF">ACFPMG_09700</name>
</gene>
<comment type="caution">
    <text evidence="1">The sequence shown here is derived from an EMBL/GenBank/DDBJ whole genome shotgun (WGS) entry which is preliminary data.</text>
</comment>
<protein>
    <submittedName>
        <fullName evidence="1">Uncharacterized protein</fullName>
    </submittedName>
</protein>
<keyword evidence="2" id="KW-1185">Reference proteome</keyword>
<dbReference type="EMBL" id="JBHSLC010000011">
    <property type="protein sequence ID" value="MFC5355281.1"/>
    <property type="molecule type" value="Genomic_DNA"/>
</dbReference>
<name>A0ABW0G420_9PROT</name>